<dbReference type="InterPro" id="IPR018062">
    <property type="entry name" value="HTH_AraC-typ_CS"/>
</dbReference>
<reference evidence="6 7" key="1">
    <citation type="submission" date="2018-04" db="EMBL/GenBank/DDBJ databases">
        <title>Genomic Encyclopedia of Type Strains, Phase IV (KMG-IV): sequencing the most valuable type-strain genomes for metagenomic binning, comparative biology and taxonomic classification.</title>
        <authorList>
            <person name="Goeker M."/>
        </authorList>
    </citation>
    <scope>NUCLEOTIDE SEQUENCE [LARGE SCALE GENOMIC DNA]</scope>
    <source>
        <strain evidence="6 7">DSM 10065</strain>
    </source>
</reference>
<dbReference type="CDD" id="cd06124">
    <property type="entry name" value="cupin_NimR-like_N"/>
    <property type="match status" value="1"/>
</dbReference>
<dbReference type="Pfam" id="PF02311">
    <property type="entry name" value="AraC_binding"/>
    <property type="match status" value="1"/>
</dbReference>
<dbReference type="SMART" id="SM00342">
    <property type="entry name" value="HTH_ARAC"/>
    <property type="match status" value="1"/>
</dbReference>
<dbReference type="InterPro" id="IPR018060">
    <property type="entry name" value="HTH_AraC"/>
</dbReference>
<name>A0A2U1CH52_9BURK</name>
<keyword evidence="2" id="KW-0805">Transcription regulation</keyword>
<accession>A0A2U1CH52</accession>
<evidence type="ECO:0000259" key="5">
    <source>
        <dbReference type="PROSITE" id="PS01124"/>
    </source>
</evidence>
<keyword evidence="1" id="KW-0678">Repressor</keyword>
<dbReference type="PROSITE" id="PS01124">
    <property type="entry name" value="HTH_ARAC_FAMILY_2"/>
    <property type="match status" value="1"/>
</dbReference>
<sequence length="276" mass="30541">MRNERASAKSKMARSIDNTELAGLKRLPRPLYGHVESLSNRVIGHRHSHPWIQVSYAARGVLEVATGSARFVALPHRAIWVPAGVSHQVYASRDTQIRSLYVDPEAVNRSSNACFVLEVSELLRELIQAFSEMPEDYAFEGSDGRLAAVLLDRLAAAPATTLALPWPSEPRILAICQALQARPAAGDSLDDWAQRLSVSRKTLSRLFLRETGLGYRQWRQRLRLMHSLPLLEQGQSVTNVAFDCGYESVSAYIAAFKAQFGRTPGEFFPVAGAARA</sequence>
<keyword evidence="4" id="KW-0804">Transcription</keyword>
<evidence type="ECO:0000256" key="1">
    <source>
        <dbReference type="ARBA" id="ARBA00022491"/>
    </source>
</evidence>
<dbReference type="PANTHER" id="PTHR11019:SF159">
    <property type="entry name" value="TRANSCRIPTIONAL REGULATOR-RELATED"/>
    <property type="match status" value="1"/>
</dbReference>
<dbReference type="AlphaFoldDB" id="A0A2U1CH52"/>
<evidence type="ECO:0000313" key="7">
    <source>
        <dbReference type="Proteomes" id="UP000246145"/>
    </source>
</evidence>
<comment type="caution">
    <text evidence="6">The sequence shown here is derived from an EMBL/GenBank/DDBJ whole genome shotgun (WGS) entry which is preliminary data.</text>
</comment>
<dbReference type="PROSITE" id="PS00041">
    <property type="entry name" value="HTH_ARAC_FAMILY_1"/>
    <property type="match status" value="1"/>
</dbReference>
<dbReference type="SUPFAM" id="SSF51182">
    <property type="entry name" value="RmlC-like cupins"/>
    <property type="match status" value="1"/>
</dbReference>
<keyword evidence="3" id="KW-0238">DNA-binding</keyword>
<dbReference type="Proteomes" id="UP000246145">
    <property type="component" value="Unassembled WGS sequence"/>
</dbReference>
<dbReference type="GO" id="GO:0003700">
    <property type="term" value="F:DNA-binding transcription factor activity"/>
    <property type="evidence" value="ECO:0007669"/>
    <property type="project" value="InterPro"/>
</dbReference>
<dbReference type="GO" id="GO:0043565">
    <property type="term" value="F:sequence-specific DNA binding"/>
    <property type="evidence" value="ECO:0007669"/>
    <property type="project" value="InterPro"/>
</dbReference>
<dbReference type="EMBL" id="QEKO01000011">
    <property type="protein sequence ID" value="PVY60232.1"/>
    <property type="molecule type" value="Genomic_DNA"/>
</dbReference>
<dbReference type="InterPro" id="IPR003313">
    <property type="entry name" value="AraC-bd"/>
</dbReference>
<dbReference type="FunFam" id="1.10.10.60:FF:000132">
    <property type="entry name" value="AraC family transcriptional regulator"/>
    <property type="match status" value="1"/>
</dbReference>
<dbReference type="Pfam" id="PF12833">
    <property type="entry name" value="HTH_18"/>
    <property type="match status" value="1"/>
</dbReference>
<evidence type="ECO:0000313" key="6">
    <source>
        <dbReference type="EMBL" id="PVY60232.1"/>
    </source>
</evidence>
<evidence type="ECO:0000256" key="4">
    <source>
        <dbReference type="ARBA" id="ARBA00023163"/>
    </source>
</evidence>
<dbReference type="Gene3D" id="1.10.10.60">
    <property type="entry name" value="Homeodomain-like"/>
    <property type="match status" value="1"/>
</dbReference>
<feature type="domain" description="HTH araC/xylS-type" evidence="5">
    <location>
        <begin position="170"/>
        <end position="270"/>
    </location>
</feature>
<dbReference type="Gene3D" id="2.60.120.10">
    <property type="entry name" value="Jelly Rolls"/>
    <property type="match status" value="1"/>
</dbReference>
<dbReference type="InterPro" id="IPR011051">
    <property type="entry name" value="RmlC_Cupin_sf"/>
</dbReference>
<protein>
    <submittedName>
        <fullName evidence="6">AraC family transcriptional regulator</fullName>
    </submittedName>
</protein>
<evidence type="ECO:0000256" key="3">
    <source>
        <dbReference type="ARBA" id="ARBA00023125"/>
    </source>
</evidence>
<gene>
    <name evidence="6" type="ORF">C7440_3831</name>
</gene>
<keyword evidence="7" id="KW-1185">Reference proteome</keyword>
<evidence type="ECO:0000256" key="2">
    <source>
        <dbReference type="ARBA" id="ARBA00023015"/>
    </source>
</evidence>
<dbReference type="PANTHER" id="PTHR11019">
    <property type="entry name" value="HTH-TYPE TRANSCRIPTIONAL REGULATOR NIMR"/>
    <property type="match status" value="1"/>
</dbReference>
<dbReference type="InterPro" id="IPR009057">
    <property type="entry name" value="Homeodomain-like_sf"/>
</dbReference>
<organism evidence="6 7">
    <name type="scientific">Pusillimonas noertemannii</name>
    <dbReference type="NCBI Taxonomy" id="305977"/>
    <lineage>
        <taxon>Bacteria</taxon>
        <taxon>Pseudomonadati</taxon>
        <taxon>Pseudomonadota</taxon>
        <taxon>Betaproteobacteria</taxon>
        <taxon>Burkholderiales</taxon>
        <taxon>Alcaligenaceae</taxon>
        <taxon>Pusillimonas</taxon>
    </lineage>
</organism>
<proteinExistence type="predicted"/>
<dbReference type="SUPFAM" id="SSF46689">
    <property type="entry name" value="Homeodomain-like"/>
    <property type="match status" value="1"/>
</dbReference>
<dbReference type="STRING" id="1231391.GCA_000308195_01159"/>
<dbReference type="InterPro" id="IPR014710">
    <property type="entry name" value="RmlC-like_jellyroll"/>
</dbReference>